<dbReference type="Pfam" id="PF08241">
    <property type="entry name" value="Methyltransf_11"/>
    <property type="match status" value="1"/>
</dbReference>
<keyword evidence="3" id="KW-0489">Methyltransferase</keyword>
<dbReference type="RefSeq" id="WP_338501787.1">
    <property type="nucleotide sequence ID" value="NZ_CP145607.1"/>
</dbReference>
<dbReference type="GO" id="GO:0032259">
    <property type="term" value="P:methylation"/>
    <property type="evidence" value="ECO:0007669"/>
    <property type="project" value="UniProtKB-KW"/>
</dbReference>
<protein>
    <submittedName>
        <fullName evidence="3">Class I SAM-dependent methyltransferase</fullName>
        <ecNumber evidence="3">2.1.-.-</ecNumber>
    </submittedName>
</protein>
<evidence type="ECO:0000259" key="2">
    <source>
        <dbReference type="Pfam" id="PF08241"/>
    </source>
</evidence>
<dbReference type="EC" id="2.1.-.-" evidence="3"/>
<dbReference type="GO" id="GO:0008168">
    <property type="term" value="F:methyltransferase activity"/>
    <property type="evidence" value="ECO:0007669"/>
    <property type="project" value="UniProtKB-KW"/>
</dbReference>
<name>A0ABZ2FXN2_9SPHN</name>
<organism evidence="3 4">
    <name type="scientific">Sphingomonas kaistensis</name>
    <dbReference type="NCBI Taxonomy" id="298708"/>
    <lineage>
        <taxon>Bacteria</taxon>
        <taxon>Pseudomonadati</taxon>
        <taxon>Pseudomonadota</taxon>
        <taxon>Alphaproteobacteria</taxon>
        <taxon>Sphingomonadales</taxon>
        <taxon>Sphingomonadaceae</taxon>
        <taxon>Sphingomonas</taxon>
    </lineage>
</organism>
<sequence length="368" mass="40185">MIAFVSPLSGKPLHSDSPHSLADGAGERWPVIDSIPYLRAGSEDLAAQALAFLDCGDMAGALVLLLAENDRWWNEPPPPNAQLRRLVANRDTLTLRDAMALLGWGRVGDYFAHRWSDPTYVAGLALLDAHWSAPRAAFELACGIGHYLRALGQAGVRAIGADLVFAKLWVARHWVAPEAELVCFDAERPWPVRLRADLAFCHDAFYFLEDKAFVAERLREVGKVIALAHVHNADHPNLSGGRGMTLAEITALFPDAILYADEELTSCGASGRRPEPLLTAKTEAFAIATGAPAETPGPLGTPALGAALQRNPLCVAGAPQWPSARYAEEYGPRVTYACRTDLPERTTMASEWIEAVRRRELLDLPERW</sequence>
<evidence type="ECO:0000313" key="3">
    <source>
        <dbReference type="EMBL" id="WWM69591.1"/>
    </source>
</evidence>
<proteinExistence type="predicted"/>
<reference evidence="3 4" key="1">
    <citation type="submission" date="2024-02" db="EMBL/GenBank/DDBJ databases">
        <title>Full genome sequence of Sphingomonas kaistensis.</title>
        <authorList>
            <person name="Poletto B.L."/>
            <person name="Silva G."/>
            <person name="Galante D."/>
            <person name="Campos K.R."/>
            <person name="Santos M.B.N."/>
            <person name="Sacchi C.T."/>
        </authorList>
    </citation>
    <scope>NUCLEOTIDE SEQUENCE [LARGE SCALE GENOMIC DNA]</scope>
    <source>
        <strain evidence="3 4">MA4R</strain>
    </source>
</reference>
<dbReference type="Proteomes" id="UP001382935">
    <property type="component" value="Chromosome"/>
</dbReference>
<evidence type="ECO:0000313" key="4">
    <source>
        <dbReference type="Proteomes" id="UP001382935"/>
    </source>
</evidence>
<accession>A0ABZ2FXN2</accession>
<evidence type="ECO:0000256" key="1">
    <source>
        <dbReference type="SAM" id="MobiDB-lite"/>
    </source>
</evidence>
<feature type="region of interest" description="Disordered" evidence="1">
    <location>
        <begin position="1"/>
        <end position="21"/>
    </location>
</feature>
<dbReference type="InterPro" id="IPR013216">
    <property type="entry name" value="Methyltransf_11"/>
</dbReference>
<dbReference type="EMBL" id="CP145607">
    <property type="protein sequence ID" value="WWM69591.1"/>
    <property type="molecule type" value="Genomic_DNA"/>
</dbReference>
<gene>
    <name evidence="3" type="ORF">V6R86_02490</name>
</gene>
<dbReference type="SUPFAM" id="SSF53335">
    <property type="entry name" value="S-adenosyl-L-methionine-dependent methyltransferases"/>
    <property type="match status" value="1"/>
</dbReference>
<feature type="domain" description="Methyltransferase type 11" evidence="2">
    <location>
        <begin position="139"/>
        <end position="220"/>
    </location>
</feature>
<dbReference type="InterPro" id="IPR029063">
    <property type="entry name" value="SAM-dependent_MTases_sf"/>
</dbReference>
<keyword evidence="3" id="KW-0808">Transferase</keyword>
<dbReference type="Gene3D" id="3.40.50.150">
    <property type="entry name" value="Vaccinia Virus protein VP39"/>
    <property type="match status" value="1"/>
</dbReference>
<keyword evidence="4" id="KW-1185">Reference proteome</keyword>